<dbReference type="Proteomes" id="UP000799537">
    <property type="component" value="Unassembled WGS sequence"/>
</dbReference>
<evidence type="ECO:0000256" key="4">
    <source>
        <dbReference type="ARBA" id="ARBA00023163"/>
    </source>
</evidence>
<dbReference type="GO" id="GO:0000981">
    <property type="term" value="F:DNA-binding transcription factor activity, RNA polymerase II-specific"/>
    <property type="evidence" value="ECO:0007669"/>
    <property type="project" value="InterPro"/>
</dbReference>
<evidence type="ECO:0000256" key="6">
    <source>
        <dbReference type="SAM" id="MobiDB-lite"/>
    </source>
</evidence>
<dbReference type="EMBL" id="ML993603">
    <property type="protein sequence ID" value="KAF2164523.1"/>
    <property type="molecule type" value="Genomic_DNA"/>
</dbReference>
<dbReference type="RefSeq" id="XP_033665412.1">
    <property type="nucleotide sequence ID" value="XM_033813271.1"/>
</dbReference>
<dbReference type="PROSITE" id="PS00463">
    <property type="entry name" value="ZN2_CY6_FUNGAL_1"/>
    <property type="match status" value="1"/>
</dbReference>
<dbReference type="PANTHER" id="PTHR47338">
    <property type="entry name" value="ZN(II)2CYS6 TRANSCRIPTION FACTOR (EUROFUNG)-RELATED"/>
    <property type="match status" value="1"/>
</dbReference>
<evidence type="ECO:0000313" key="8">
    <source>
        <dbReference type="EMBL" id="KAF2164523.1"/>
    </source>
</evidence>
<organism evidence="8 9">
    <name type="scientific">Zasmidium cellare ATCC 36951</name>
    <dbReference type="NCBI Taxonomy" id="1080233"/>
    <lineage>
        <taxon>Eukaryota</taxon>
        <taxon>Fungi</taxon>
        <taxon>Dikarya</taxon>
        <taxon>Ascomycota</taxon>
        <taxon>Pezizomycotina</taxon>
        <taxon>Dothideomycetes</taxon>
        <taxon>Dothideomycetidae</taxon>
        <taxon>Mycosphaerellales</taxon>
        <taxon>Mycosphaerellaceae</taxon>
        <taxon>Zasmidium</taxon>
    </lineage>
</organism>
<feature type="domain" description="Zn(2)-C6 fungal-type" evidence="7">
    <location>
        <begin position="28"/>
        <end position="58"/>
    </location>
</feature>
<gene>
    <name evidence="8" type="ORF">M409DRAFT_56365</name>
</gene>
<evidence type="ECO:0000256" key="2">
    <source>
        <dbReference type="ARBA" id="ARBA00022723"/>
    </source>
</evidence>
<comment type="subcellular location">
    <subcellularLocation>
        <location evidence="1">Nucleus</location>
    </subcellularLocation>
</comment>
<dbReference type="PANTHER" id="PTHR47338:SF5">
    <property type="entry name" value="ZN(II)2CYS6 TRANSCRIPTION FACTOR (EUROFUNG)"/>
    <property type="match status" value="1"/>
</dbReference>
<proteinExistence type="predicted"/>
<evidence type="ECO:0000256" key="5">
    <source>
        <dbReference type="ARBA" id="ARBA00023242"/>
    </source>
</evidence>
<dbReference type="GO" id="GO:0008270">
    <property type="term" value="F:zinc ion binding"/>
    <property type="evidence" value="ECO:0007669"/>
    <property type="project" value="InterPro"/>
</dbReference>
<keyword evidence="3" id="KW-0805">Transcription regulation</keyword>
<evidence type="ECO:0000256" key="3">
    <source>
        <dbReference type="ARBA" id="ARBA00023015"/>
    </source>
</evidence>
<dbReference type="Pfam" id="PF00172">
    <property type="entry name" value="Zn_clus"/>
    <property type="match status" value="1"/>
</dbReference>
<keyword evidence="2" id="KW-0479">Metal-binding</keyword>
<name>A0A6A6CCP7_ZASCE</name>
<dbReference type="PROSITE" id="PS50048">
    <property type="entry name" value="ZN2_CY6_FUNGAL_2"/>
    <property type="match status" value="1"/>
</dbReference>
<dbReference type="OrthoDB" id="10261408at2759"/>
<dbReference type="Gene3D" id="4.10.240.10">
    <property type="entry name" value="Zn(2)-C6 fungal-type DNA-binding domain"/>
    <property type="match status" value="1"/>
</dbReference>
<dbReference type="AlphaFoldDB" id="A0A6A6CCP7"/>
<feature type="region of interest" description="Disordered" evidence="6">
    <location>
        <begin position="1"/>
        <end position="22"/>
    </location>
</feature>
<keyword evidence="4" id="KW-0804">Transcription</keyword>
<dbReference type="InterPro" id="IPR036864">
    <property type="entry name" value="Zn2-C6_fun-type_DNA-bd_sf"/>
</dbReference>
<dbReference type="InterPro" id="IPR050815">
    <property type="entry name" value="TF_fung"/>
</dbReference>
<evidence type="ECO:0000313" key="9">
    <source>
        <dbReference type="Proteomes" id="UP000799537"/>
    </source>
</evidence>
<dbReference type="GO" id="GO:0005634">
    <property type="term" value="C:nucleus"/>
    <property type="evidence" value="ECO:0007669"/>
    <property type="project" value="UniProtKB-SubCell"/>
</dbReference>
<evidence type="ECO:0000256" key="1">
    <source>
        <dbReference type="ARBA" id="ARBA00004123"/>
    </source>
</evidence>
<evidence type="ECO:0000259" key="7">
    <source>
        <dbReference type="PROSITE" id="PS50048"/>
    </source>
</evidence>
<accession>A0A6A6CCP7</accession>
<dbReference type="GeneID" id="54566543"/>
<keyword evidence="9" id="KW-1185">Reference proteome</keyword>
<protein>
    <recommendedName>
        <fullName evidence="7">Zn(2)-C6 fungal-type domain-containing protein</fullName>
    </recommendedName>
</protein>
<keyword evidence="5" id="KW-0539">Nucleus</keyword>
<dbReference type="InterPro" id="IPR001138">
    <property type="entry name" value="Zn2Cys6_DnaBD"/>
</dbReference>
<sequence length="505" mass="55373">MSEESSALKQEGAGSSMRAGKRSTTLAACRRCRQRKKRCDGNRPTCSECERSNIACDYKAVAANETRGRAARRHTAALQMQLDEIAASLTRLKLMSHDDAVFYLSTLRSASDPVTVLRSVGNGIPTLPVSVSESSNILRILHSTRTGLDCALGLEHPKLYPLLPMETGASKEAVSQEISPASRTRFDKTTYAAVEPVAVSFAGHFRTAALRLSKALGNDESIMNVASLFCLTVGSICSGDDAGAKDHLRSSLRMSVALRLHGKDSADPTELGLFAPDWLSAYSHVAWSSYNFCCIYISHYRSKDWMDFHSVCISGSRESCISRPSALIRRGEVSKAAGMGGSTPCGTRFVERHAASRGNPAISMSFHSMVMELFRPFLGRKLRLAWFPYPGTAPEEVFVSSANRMVELFRFYHTKFKDTSFAHTITWLIAPVYTAHISLKGVADTFDQRRLDFQLCADALMGLGVVAPMKESIVRGIMNMAIQGGLFDVRESKKVLAKVFEGHAQ</sequence>
<dbReference type="SMART" id="SM00066">
    <property type="entry name" value="GAL4"/>
    <property type="match status" value="1"/>
</dbReference>
<dbReference type="SUPFAM" id="SSF57701">
    <property type="entry name" value="Zn2/Cys6 DNA-binding domain"/>
    <property type="match status" value="1"/>
</dbReference>
<reference evidence="8" key="1">
    <citation type="journal article" date="2020" name="Stud. Mycol.">
        <title>101 Dothideomycetes genomes: a test case for predicting lifestyles and emergence of pathogens.</title>
        <authorList>
            <person name="Haridas S."/>
            <person name="Albert R."/>
            <person name="Binder M."/>
            <person name="Bloem J."/>
            <person name="Labutti K."/>
            <person name="Salamov A."/>
            <person name="Andreopoulos B."/>
            <person name="Baker S."/>
            <person name="Barry K."/>
            <person name="Bills G."/>
            <person name="Bluhm B."/>
            <person name="Cannon C."/>
            <person name="Castanera R."/>
            <person name="Culley D."/>
            <person name="Daum C."/>
            <person name="Ezra D."/>
            <person name="Gonzalez J."/>
            <person name="Henrissat B."/>
            <person name="Kuo A."/>
            <person name="Liang C."/>
            <person name="Lipzen A."/>
            <person name="Lutzoni F."/>
            <person name="Magnuson J."/>
            <person name="Mondo S."/>
            <person name="Nolan M."/>
            <person name="Ohm R."/>
            <person name="Pangilinan J."/>
            <person name="Park H.-J."/>
            <person name="Ramirez L."/>
            <person name="Alfaro M."/>
            <person name="Sun H."/>
            <person name="Tritt A."/>
            <person name="Yoshinaga Y."/>
            <person name="Zwiers L.-H."/>
            <person name="Turgeon B."/>
            <person name="Goodwin S."/>
            <person name="Spatafora J."/>
            <person name="Crous P."/>
            <person name="Grigoriev I."/>
        </authorList>
    </citation>
    <scope>NUCLEOTIDE SEQUENCE</scope>
    <source>
        <strain evidence="8">ATCC 36951</strain>
    </source>
</reference>